<accession>A0AAE0AWF4</accession>
<dbReference type="Proteomes" id="UP001281410">
    <property type="component" value="Unassembled WGS sequence"/>
</dbReference>
<evidence type="ECO:0000256" key="1">
    <source>
        <dbReference type="SAM" id="Phobius"/>
    </source>
</evidence>
<dbReference type="PANTHER" id="PTHR33499">
    <property type="entry name" value="OS12G0282400 PROTEIN-RELATED"/>
    <property type="match status" value="1"/>
</dbReference>
<gene>
    <name evidence="2" type="ORF">Dsin_005340</name>
</gene>
<keyword evidence="1" id="KW-0472">Membrane</keyword>
<keyword evidence="1" id="KW-0812">Transmembrane</keyword>
<evidence type="ECO:0000313" key="3">
    <source>
        <dbReference type="Proteomes" id="UP001281410"/>
    </source>
</evidence>
<reference evidence="2" key="1">
    <citation type="journal article" date="2023" name="Plant J.">
        <title>Genome sequences and population genomics provide insights into the demographic history, inbreeding, and mutation load of two 'living fossil' tree species of Dipteronia.</title>
        <authorList>
            <person name="Feng Y."/>
            <person name="Comes H.P."/>
            <person name="Chen J."/>
            <person name="Zhu S."/>
            <person name="Lu R."/>
            <person name="Zhang X."/>
            <person name="Li P."/>
            <person name="Qiu J."/>
            <person name="Olsen K.M."/>
            <person name="Qiu Y."/>
        </authorList>
    </citation>
    <scope>NUCLEOTIDE SEQUENCE</scope>
    <source>
        <strain evidence="2">NBL</strain>
    </source>
</reference>
<protein>
    <submittedName>
        <fullName evidence="2">Uncharacterized protein</fullName>
    </submittedName>
</protein>
<keyword evidence="1" id="KW-1133">Transmembrane helix</keyword>
<organism evidence="2 3">
    <name type="scientific">Dipteronia sinensis</name>
    <dbReference type="NCBI Taxonomy" id="43782"/>
    <lineage>
        <taxon>Eukaryota</taxon>
        <taxon>Viridiplantae</taxon>
        <taxon>Streptophyta</taxon>
        <taxon>Embryophyta</taxon>
        <taxon>Tracheophyta</taxon>
        <taxon>Spermatophyta</taxon>
        <taxon>Magnoliopsida</taxon>
        <taxon>eudicotyledons</taxon>
        <taxon>Gunneridae</taxon>
        <taxon>Pentapetalae</taxon>
        <taxon>rosids</taxon>
        <taxon>malvids</taxon>
        <taxon>Sapindales</taxon>
        <taxon>Sapindaceae</taxon>
        <taxon>Hippocastanoideae</taxon>
        <taxon>Acereae</taxon>
        <taxon>Dipteronia</taxon>
    </lineage>
</organism>
<dbReference type="EMBL" id="JANJYJ010000002">
    <property type="protein sequence ID" value="KAK3225478.1"/>
    <property type="molecule type" value="Genomic_DNA"/>
</dbReference>
<keyword evidence="3" id="KW-1185">Reference proteome</keyword>
<dbReference type="AlphaFoldDB" id="A0AAE0AWF4"/>
<sequence length="302" mass="34721">MSKSLRKRSGQAKKRRGKTRGIALERLIHSVKSYSCIYVEFEIKDGKPKDVNAPKLANEFGIVVQNHAPLMVDNWKNLPDETKQPMVDRVTVKLKPLKHLGKFDIDVIRYFENSMATGYKQFRHKIKKIFEEYSTIEDAKLNKLEQVQSQEDWDFLCNLFDSEKFKVDEEGAPPSRIILFHDMHFNDINGLINDKARNKFVWAFSVIVVAAIMPSFLFDAFVVTVFVFRSVALLRLEQMIALQTKSAEHGTLISDEDICEQVLGKRSGYVKGLGFGPRPESFRYGASTQVNTYLKQKARFKS</sequence>
<evidence type="ECO:0000313" key="2">
    <source>
        <dbReference type="EMBL" id="KAK3225478.1"/>
    </source>
</evidence>
<comment type="caution">
    <text evidence="2">The sequence shown here is derived from an EMBL/GenBank/DDBJ whole genome shotgun (WGS) entry which is preliminary data.</text>
</comment>
<name>A0AAE0AWF4_9ROSI</name>
<feature type="transmembrane region" description="Helical" evidence="1">
    <location>
        <begin position="200"/>
        <end position="228"/>
    </location>
</feature>
<dbReference type="PANTHER" id="PTHR33499:SF11">
    <property type="entry name" value="NO APICAL MERISTEM-ASSOCIATED C-TERMINAL DOMAIN-CONTAINING PROTEIN"/>
    <property type="match status" value="1"/>
</dbReference>
<proteinExistence type="predicted"/>